<dbReference type="EMBL" id="JRNE01000047">
    <property type="protein sequence ID" value="KGF16960.1"/>
    <property type="molecule type" value="Genomic_DNA"/>
</dbReference>
<keyword evidence="2" id="KW-1133">Transmembrane helix</keyword>
<name>A0A095Y3E3_9CORY</name>
<comment type="caution">
    <text evidence="3">The sequence shown here is derived from an EMBL/GenBank/DDBJ whole genome shotgun (WGS) entry which is preliminary data.</text>
</comment>
<gene>
    <name evidence="3" type="ORF">HMPREF1650_06400</name>
</gene>
<dbReference type="eggNOG" id="ENOG5031IRR">
    <property type="taxonomic scope" value="Bacteria"/>
</dbReference>
<accession>A0A095Y3E3</accession>
<evidence type="ECO:0000256" key="1">
    <source>
        <dbReference type="SAM" id="MobiDB-lite"/>
    </source>
</evidence>
<dbReference type="AlphaFoldDB" id="A0A095Y3E3"/>
<feature type="transmembrane region" description="Helical" evidence="2">
    <location>
        <begin position="111"/>
        <end position="130"/>
    </location>
</feature>
<dbReference type="Proteomes" id="UP000029548">
    <property type="component" value="Unassembled WGS sequence"/>
</dbReference>
<dbReference type="RefSeq" id="WP_035121955.1">
    <property type="nucleotide sequence ID" value="NZ_JRNE01000047.1"/>
</dbReference>
<reference evidence="3 4" key="1">
    <citation type="submission" date="2014-07" db="EMBL/GenBank/DDBJ databases">
        <authorList>
            <person name="McCorrison J."/>
            <person name="Sanka R."/>
            <person name="Torralba M."/>
            <person name="Gillis M."/>
            <person name="Haft D.H."/>
            <person name="Methe B."/>
            <person name="Sutton G."/>
            <person name="Nelson K.E."/>
        </authorList>
    </citation>
    <scope>NUCLEOTIDE SEQUENCE [LARGE SCALE GENOMIC DNA]</scope>
    <source>
        <strain evidence="3 4">DNF00450</strain>
    </source>
</reference>
<proteinExistence type="predicted"/>
<evidence type="ECO:0000313" key="3">
    <source>
        <dbReference type="EMBL" id="KGF16960.1"/>
    </source>
</evidence>
<feature type="transmembrane region" description="Helical" evidence="2">
    <location>
        <begin position="86"/>
        <end position="104"/>
    </location>
</feature>
<feature type="region of interest" description="Disordered" evidence="1">
    <location>
        <begin position="208"/>
        <end position="248"/>
    </location>
</feature>
<protein>
    <submittedName>
        <fullName evidence="3">Uncharacterized protein</fullName>
    </submittedName>
</protein>
<sequence length="248" mass="27307">MTDQNVTPEGSAERDKLAEFRGDLREAERKAGGEIQLGMAVVPVGVLLVGLIFTFFAPHSGVVLGFDVLLDTDVSRQYFTMLPERIYSIILLVGILLVIATILSRSAVVAFVAWAAVCIQAVYSIFAGWMRQSRPPSEASEGIGWGLAMGIALSILMAITLSFVVFRKSTFQAALAAARREEVDEDPVLRAQQQYLRAGLIDNTGTDVDAMVDDRRDRSKRRRAKRAEQAEQAEKAEQTEQTPDTDEQ</sequence>
<keyword evidence="2" id="KW-0472">Membrane</keyword>
<feature type="transmembrane region" description="Helical" evidence="2">
    <location>
        <begin position="142"/>
        <end position="166"/>
    </location>
</feature>
<feature type="compositionally biased region" description="Basic and acidic residues" evidence="1">
    <location>
        <begin position="226"/>
        <end position="238"/>
    </location>
</feature>
<evidence type="ECO:0000313" key="4">
    <source>
        <dbReference type="Proteomes" id="UP000029548"/>
    </source>
</evidence>
<feature type="transmembrane region" description="Helical" evidence="2">
    <location>
        <begin position="37"/>
        <end position="66"/>
    </location>
</feature>
<keyword evidence="2" id="KW-0812">Transmembrane</keyword>
<evidence type="ECO:0000256" key="2">
    <source>
        <dbReference type="SAM" id="Phobius"/>
    </source>
</evidence>
<organism evidence="3 4">
    <name type="scientific">Corynebacterium freneyi DNF00450</name>
    <dbReference type="NCBI Taxonomy" id="1287475"/>
    <lineage>
        <taxon>Bacteria</taxon>
        <taxon>Bacillati</taxon>
        <taxon>Actinomycetota</taxon>
        <taxon>Actinomycetes</taxon>
        <taxon>Mycobacteriales</taxon>
        <taxon>Corynebacteriaceae</taxon>
        <taxon>Corynebacterium</taxon>
    </lineage>
</organism>